<evidence type="ECO:0000313" key="7">
    <source>
        <dbReference type="Proteomes" id="UP000559598"/>
    </source>
</evidence>
<reference evidence="6 7" key="1">
    <citation type="submission" date="2020-08" db="EMBL/GenBank/DDBJ databases">
        <title>Genomic Encyclopedia of Type Strains, Phase IV (KMG-IV): sequencing the most valuable type-strain genomes for metagenomic binning, comparative biology and taxonomic classification.</title>
        <authorList>
            <person name="Goeker M."/>
        </authorList>
    </citation>
    <scope>NUCLEOTIDE SEQUENCE [LARGE SCALE GENOMIC DNA]</scope>
    <source>
        <strain evidence="6 7">DSM 17075</strain>
    </source>
</reference>
<feature type="coiled-coil region" evidence="1">
    <location>
        <begin position="47"/>
        <end position="91"/>
    </location>
</feature>
<dbReference type="Proteomes" id="UP000559598">
    <property type="component" value="Unassembled WGS sequence"/>
</dbReference>
<dbReference type="InterPro" id="IPR039552">
    <property type="entry name" value="IS66_C"/>
</dbReference>
<dbReference type="NCBIfam" id="NF033517">
    <property type="entry name" value="transpos_IS66"/>
    <property type="match status" value="1"/>
</dbReference>
<dbReference type="PANTHER" id="PTHR33678:SF2">
    <property type="match status" value="1"/>
</dbReference>
<feature type="domain" description="Transposase TnpC homeodomain" evidence="4">
    <location>
        <begin position="80"/>
        <end position="151"/>
    </location>
</feature>
<dbReference type="PANTHER" id="PTHR33678">
    <property type="entry name" value="BLL1576 PROTEIN"/>
    <property type="match status" value="1"/>
</dbReference>
<dbReference type="Pfam" id="PF13005">
    <property type="entry name" value="zf-IS66"/>
    <property type="match status" value="1"/>
</dbReference>
<dbReference type="AlphaFoldDB" id="A0A840DPV6"/>
<gene>
    <name evidence="6" type="ORF">GGR02_001427</name>
</gene>
<dbReference type="InterPro" id="IPR004291">
    <property type="entry name" value="Transposase_IS66_central"/>
</dbReference>
<evidence type="ECO:0000259" key="5">
    <source>
        <dbReference type="Pfam" id="PF13817"/>
    </source>
</evidence>
<evidence type="ECO:0000256" key="1">
    <source>
        <dbReference type="SAM" id="Coils"/>
    </source>
</evidence>
<feature type="domain" description="Transposase IS66 central" evidence="2">
    <location>
        <begin position="224"/>
        <end position="508"/>
    </location>
</feature>
<dbReference type="Pfam" id="PF13007">
    <property type="entry name" value="LZ_Tnp_IS66"/>
    <property type="match status" value="1"/>
</dbReference>
<protein>
    <submittedName>
        <fullName evidence="6">Transposase</fullName>
    </submittedName>
</protein>
<sequence>MEPETSPFGSNRKESYLTNKNSGNSAVLLYNENMKTTAKFPHSHLTIEDLLKRLEMLEKQNAELQAELKKQQELEAKLKWYEEQLRLLQHKRFGVSSEKTLLGQLELFNEVENESNLELPEPALESIRYQRRRKTRGHGEAMLENLPVETVEYRLPDEEQVCSCCGGTLHEMSTEVRQELVYIPAELKVVKHVQYVYSCRHCEHHEIETPIQTAPRPKSVIPGSFASPSILAHIMTQKYVEGLPLYRQEKQFQRMGIPLSRQTFANWMVKGAEQWLSVLYHRMHEHLLELDIIHADETTLQVLHELGRPATSTSYLWQYQTGVEGPPIILYEYQETRAGENPKHFLNGFQGYLQVDGYAGYHQVPNVTLVGCWAHARRGFTDAIRSMPANSVTPVTATEGLNFCNQLFAVERKLKKLDPKDRYEERLKQSKPILDAFLSWLQKQKQHVLPKSALGKAIAYCLNQWDKLVAFLEDGRLEIDNNRSERSIKSVVIGRKNWLFANTPQGARASAIIYSIVETAKANHLHPYYYLRYLFEKLPNMDLSDKHALDQMLPWSTTLPVSCIAFDQLTK</sequence>
<evidence type="ECO:0000313" key="6">
    <source>
        <dbReference type="EMBL" id="MBB4073665.1"/>
    </source>
</evidence>
<evidence type="ECO:0000259" key="2">
    <source>
        <dbReference type="Pfam" id="PF03050"/>
    </source>
</evidence>
<dbReference type="InterPro" id="IPR024463">
    <property type="entry name" value="Transposase_TnpC_homeodom"/>
</dbReference>
<organism evidence="6 7">
    <name type="scientific">Anoxybacteroides voinovskiense</name>
    <dbReference type="NCBI Taxonomy" id="230470"/>
    <lineage>
        <taxon>Bacteria</taxon>
        <taxon>Bacillati</taxon>
        <taxon>Bacillota</taxon>
        <taxon>Bacilli</taxon>
        <taxon>Bacillales</taxon>
        <taxon>Anoxybacillaceae</taxon>
        <taxon>Anoxybacteroides</taxon>
    </lineage>
</organism>
<accession>A0A840DPV6</accession>
<dbReference type="InterPro" id="IPR024474">
    <property type="entry name" value="Znf_dom_IS66"/>
</dbReference>
<feature type="domain" description="Transposase IS66 C-terminal" evidence="5">
    <location>
        <begin position="515"/>
        <end position="555"/>
    </location>
</feature>
<evidence type="ECO:0000259" key="4">
    <source>
        <dbReference type="Pfam" id="PF13007"/>
    </source>
</evidence>
<comment type="caution">
    <text evidence="6">The sequence shown here is derived from an EMBL/GenBank/DDBJ whole genome shotgun (WGS) entry which is preliminary data.</text>
</comment>
<evidence type="ECO:0000259" key="3">
    <source>
        <dbReference type="Pfam" id="PF13005"/>
    </source>
</evidence>
<feature type="domain" description="Transposase IS66 zinc-finger binding" evidence="3">
    <location>
        <begin position="159"/>
        <end position="203"/>
    </location>
</feature>
<dbReference type="Pfam" id="PF13817">
    <property type="entry name" value="DDE_Tnp_IS66_C"/>
    <property type="match status" value="1"/>
</dbReference>
<proteinExistence type="predicted"/>
<dbReference type="Pfam" id="PF03050">
    <property type="entry name" value="DDE_Tnp_IS66"/>
    <property type="match status" value="1"/>
</dbReference>
<keyword evidence="7" id="KW-1185">Reference proteome</keyword>
<dbReference type="InterPro" id="IPR052344">
    <property type="entry name" value="Transposase-related"/>
</dbReference>
<keyword evidence="1" id="KW-0175">Coiled coil</keyword>
<dbReference type="EMBL" id="JACIDE010000007">
    <property type="protein sequence ID" value="MBB4073665.1"/>
    <property type="molecule type" value="Genomic_DNA"/>
</dbReference>
<name>A0A840DPV6_9BACL</name>